<feature type="chain" id="PRO_5001496877" evidence="1">
    <location>
        <begin position="26"/>
        <end position="188"/>
    </location>
</feature>
<dbReference type="RefSeq" id="WP_156041157.1">
    <property type="nucleotide sequence ID" value="NZ_ASRX01000045.1"/>
</dbReference>
<protein>
    <submittedName>
        <fullName evidence="2">Uncharacterized protein</fullName>
    </submittedName>
</protein>
<keyword evidence="3" id="KW-1185">Reference proteome</keyword>
<proteinExistence type="predicted"/>
<reference evidence="2 3" key="1">
    <citation type="submission" date="2013-05" db="EMBL/GenBank/DDBJ databases">
        <title>Genome assembly of Chondromyces apiculatus DSM 436.</title>
        <authorList>
            <person name="Sharma G."/>
            <person name="Khatri I."/>
            <person name="Kaur C."/>
            <person name="Mayilraj S."/>
            <person name="Subramanian S."/>
        </authorList>
    </citation>
    <scope>NUCLEOTIDE SEQUENCE [LARGE SCALE GENOMIC DNA]</scope>
    <source>
        <strain evidence="2 3">DSM 436</strain>
    </source>
</reference>
<name>A0A017T2N9_9BACT</name>
<dbReference type="AlphaFoldDB" id="A0A017T2N9"/>
<accession>A0A017T2N9</accession>
<evidence type="ECO:0000256" key="1">
    <source>
        <dbReference type="SAM" id="SignalP"/>
    </source>
</evidence>
<sequence length="188" mass="18835">MTPVRKLLTATALVMALLAPCRASAQSLGMVPRTEREQQWYGWQNLIGLGVGYGTLALGEALDNELDVALVATGAGVLVLSGPAIHLAHENLPAAGASLGLNLGLPLGGGLLGMGVMCATNNCTGWFAELGAAVGALGGGIAGALAAHVVDAAALAYEETEVRSGAAAGALTFDQAQITPVFQLGGRF</sequence>
<dbReference type="STRING" id="1192034.CAP_5503"/>
<dbReference type="EMBL" id="ASRX01000045">
    <property type="protein sequence ID" value="EYF03519.1"/>
    <property type="molecule type" value="Genomic_DNA"/>
</dbReference>
<evidence type="ECO:0000313" key="3">
    <source>
        <dbReference type="Proteomes" id="UP000019678"/>
    </source>
</evidence>
<keyword evidence="1" id="KW-0732">Signal</keyword>
<dbReference type="Proteomes" id="UP000019678">
    <property type="component" value="Unassembled WGS sequence"/>
</dbReference>
<gene>
    <name evidence="2" type="ORF">CAP_5503</name>
</gene>
<organism evidence="2 3">
    <name type="scientific">Chondromyces apiculatus DSM 436</name>
    <dbReference type="NCBI Taxonomy" id="1192034"/>
    <lineage>
        <taxon>Bacteria</taxon>
        <taxon>Pseudomonadati</taxon>
        <taxon>Myxococcota</taxon>
        <taxon>Polyangia</taxon>
        <taxon>Polyangiales</taxon>
        <taxon>Polyangiaceae</taxon>
        <taxon>Chondromyces</taxon>
    </lineage>
</organism>
<feature type="signal peptide" evidence="1">
    <location>
        <begin position="1"/>
        <end position="25"/>
    </location>
</feature>
<evidence type="ECO:0000313" key="2">
    <source>
        <dbReference type="EMBL" id="EYF03519.1"/>
    </source>
</evidence>
<comment type="caution">
    <text evidence="2">The sequence shown here is derived from an EMBL/GenBank/DDBJ whole genome shotgun (WGS) entry which is preliminary data.</text>
</comment>